<protein>
    <submittedName>
        <fullName evidence="2">Uncharacterized protein</fullName>
    </submittedName>
</protein>
<dbReference type="EMBL" id="WJBU01000013">
    <property type="protein sequence ID" value="MRD48511.1"/>
    <property type="molecule type" value="Genomic_DNA"/>
</dbReference>
<organism evidence="2 3">
    <name type="scientific">Caenimonas koreensis DSM 17982</name>
    <dbReference type="NCBI Taxonomy" id="1121255"/>
    <lineage>
        <taxon>Bacteria</taxon>
        <taxon>Pseudomonadati</taxon>
        <taxon>Pseudomonadota</taxon>
        <taxon>Betaproteobacteria</taxon>
        <taxon>Burkholderiales</taxon>
        <taxon>Comamonadaceae</taxon>
        <taxon>Caenimonas</taxon>
    </lineage>
</organism>
<feature type="chain" id="PRO_5032395381" evidence="1">
    <location>
        <begin position="31"/>
        <end position="135"/>
    </location>
</feature>
<reference evidence="2 3" key="1">
    <citation type="submission" date="2019-11" db="EMBL/GenBank/DDBJ databases">
        <title>Caenimonas koreensis gen. nov., sp. nov., isolated from activated sludge.</title>
        <authorList>
            <person name="Seung H.R."/>
        </authorList>
    </citation>
    <scope>NUCLEOTIDE SEQUENCE [LARGE SCALE GENOMIC DNA]</scope>
    <source>
        <strain evidence="2 3">EMB320</strain>
    </source>
</reference>
<dbReference type="Proteomes" id="UP000487350">
    <property type="component" value="Unassembled WGS sequence"/>
</dbReference>
<sequence length="135" mass="14335">MHKVRRSRRLLAGWMLVVMLFTQLAMSAYACPAVEASLSGTVAQASMPDCDMAGTMDPDQPQLCRAHWLQDSLAALATHGTDTQPPAPPLLLATLDWTQVLLAPQGRASQPAPVATGAPPPGAPPIYLSLLVLRN</sequence>
<dbReference type="PROSITE" id="PS51257">
    <property type="entry name" value="PROKAR_LIPOPROTEIN"/>
    <property type="match status" value="1"/>
</dbReference>
<name>A0A844BDD8_9BURK</name>
<comment type="caution">
    <text evidence="2">The sequence shown here is derived from an EMBL/GenBank/DDBJ whole genome shotgun (WGS) entry which is preliminary data.</text>
</comment>
<keyword evidence="1" id="KW-0732">Signal</keyword>
<dbReference type="RefSeq" id="WP_153585829.1">
    <property type="nucleotide sequence ID" value="NZ_WJBU01000013.1"/>
</dbReference>
<gene>
    <name evidence="2" type="ORF">GHT07_14585</name>
</gene>
<dbReference type="AlphaFoldDB" id="A0A844BDD8"/>
<keyword evidence="3" id="KW-1185">Reference proteome</keyword>
<evidence type="ECO:0000313" key="3">
    <source>
        <dbReference type="Proteomes" id="UP000487350"/>
    </source>
</evidence>
<evidence type="ECO:0000313" key="2">
    <source>
        <dbReference type="EMBL" id="MRD48511.1"/>
    </source>
</evidence>
<proteinExistence type="predicted"/>
<feature type="signal peptide" evidence="1">
    <location>
        <begin position="1"/>
        <end position="30"/>
    </location>
</feature>
<evidence type="ECO:0000256" key="1">
    <source>
        <dbReference type="SAM" id="SignalP"/>
    </source>
</evidence>
<accession>A0A844BDD8</accession>
<dbReference type="OrthoDB" id="8658141at2"/>